<evidence type="ECO:0000256" key="1">
    <source>
        <dbReference type="SAM" id="Phobius"/>
    </source>
</evidence>
<evidence type="ECO:0000313" key="2">
    <source>
        <dbReference type="EMBL" id="MDR7332690.1"/>
    </source>
</evidence>
<gene>
    <name evidence="2" type="ORF">J2X21_001823</name>
</gene>
<name>A0ABU2A6R2_9BURK</name>
<comment type="caution">
    <text evidence="2">The sequence shown here is derived from an EMBL/GenBank/DDBJ whole genome shotgun (WGS) entry which is preliminary data.</text>
</comment>
<feature type="transmembrane region" description="Helical" evidence="1">
    <location>
        <begin position="58"/>
        <end position="78"/>
    </location>
</feature>
<keyword evidence="1" id="KW-0472">Membrane</keyword>
<evidence type="ECO:0000313" key="3">
    <source>
        <dbReference type="Proteomes" id="UP001180825"/>
    </source>
</evidence>
<sequence length="145" mass="15983">MPSFSPAQFRRIVWASAAYDVVVTAPFATPWTFAIAFGQLSVVNQALGGQPLPAFEPMHQLFALLMASVVMVWSWLRLRTPTAALGRHDAVTRLLFSTWMFWTWLQTGAPVMLLFLLPEISWAVAQAWPVKLSAPATAALRPSAA</sequence>
<dbReference type="Proteomes" id="UP001180825">
    <property type="component" value="Unassembled WGS sequence"/>
</dbReference>
<feature type="transmembrane region" description="Helical" evidence="1">
    <location>
        <begin position="99"/>
        <end position="117"/>
    </location>
</feature>
<dbReference type="RefSeq" id="WP_310327555.1">
    <property type="nucleotide sequence ID" value="NZ_JAVDXV010000003.1"/>
</dbReference>
<organism evidence="2 3">
    <name type="scientific">Roseateles asaccharophilus</name>
    <dbReference type="NCBI Taxonomy" id="582607"/>
    <lineage>
        <taxon>Bacteria</taxon>
        <taxon>Pseudomonadati</taxon>
        <taxon>Pseudomonadota</taxon>
        <taxon>Betaproteobacteria</taxon>
        <taxon>Burkholderiales</taxon>
        <taxon>Sphaerotilaceae</taxon>
        <taxon>Roseateles</taxon>
    </lineage>
</organism>
<keyword evidence="1" id="KW-0812">Transmembrane</keyword>
<proteinExistence type="predicted"/>
<accession>A0ABU2A6R2</accession>
<feature type="transmembrane region" description="Helical" evidence="1">
    <location>
        <begin position="12"/>
        <end position="38"/>
    </location>
</feature>
<keyword evidence="1" id="KW-1133">Transmembrane helix</keyword>
<reference evidence="2 3" key="1">
    <citation type="submission" date="2023-07" db="EMBL/GenBank/DDBJ databases">
        <title>Sorghum-associated microbial communities from plants grown in Nebraska, USA.</title>
        <authorList>
            <person name="Schachtman D."/>
        </authorList>
    </citation>
    <scope>NUCLEOTIDE SEQUENCE [LARGE SCALE GENOMIC DNA]</scope>
    <source>
        <strain evidence="2 3">BE316</strain>
    </source>
</reference>
<dbReference type="EMBL" id="JAVDXV010000003">
    <property type="protein sequence ID" value="MDR7332690.1"/>
    <property type="molecule type" value="Genomic_DNA"/>
</dbReference>
<keyword evidence="3" id="KW-1185">Reference proteome</keyword>
<protein>
    <submittedName>
        <fullName evidence="2">Uncharacterized protein</fullName>
    </submittedName>
</protein>